<name>J3NKY4_GAET3</name>
<gene>
    <name evidence="3" type="primary">20342383</name>
    <name evidence="2" type="ORF">GGTG_01925</name>
</gene>
<dbReference type="Proteomes" id="UP000006039">
    <property type="component" value="Unassembled WGS sequence"/>
</dbReference>
<dbReference type="GeneID" id="20342383"/>
<accession>J3NKY4</accession>
<dbReference type="RefSeq" id="XP_009217960.1">
    <property type="nucleotide sequence ID" value="XM_009219696.1"/>
</dbReference>
<sequence>MGRTRIYARRQTDESSPVTFPRWGDFRSRWADGVELGIARPPIPQELLWLVSKSRSQPGHRMEFAGRVPTNQPAGYDGSTRPMPSSRQIHRIVDPFWRLARASGFSHTFGHAGSACLGPLSWRHFADVKPQKSYCATTSGYDLLQDMKEKEK</sequence>
<keyword evidence="4" id="KW-1185">Reference proteome</keyword>
<evidence type="ECO:0000256" key="1">
    <source>
        <dbReference type="SAM" id="MobiDB-lite"/>
    </source>
</evidence>
<dbReference type="VEuPathDB" id="FungiDB:GGTG_01925"/>
<evidence type="ECO:0000313" key="3">
    <source>
        <dbReference type="EnsemblFungi" id="EJT81951"/>
    </source>
</evidence>
<organism evidence="2">
    <name type="scientific">Gaeumannomyces tritici (strain R3-111a-1)</name>
    <name type="common">Wheat and barley take-all root rot fungus</name>
    <name type="synonym">Gaeumannomyces graminis var. tritici</name>
    <dbReference type="NCBI Taxonomy" id="644352"/>
    <lineage>
        <taxon>Eukaryota</taxon>
        <taxon>Fungi</taxon>
        <taxon>Dikarya</taxon>
        <taxon>Ascomycota</taxon>
        <taxon>Pezizomycotina</taxon>
        <taxon>Sordariomycetes</taxon>
        <taxon>Sordariomycetidae</taxon>
        <taxon>Magnaporthales</taxon>
        <taxon>Magnaporthaceae</taxon>
        <taxon>Gaeumannomyces</taxon>
    </lineage>
</organism>
<evidence type="ECO:0000313" key="2">
    <source>
        <dbReference type="EMBL" id="EJT81951.1"/>
    </source>
</evidence>
<feature type="region of interest" description="Disordered" evidence="1">
    <location>
        <begin position="61"/>
        <end position="86"/>
    </location>
</feature>
<reference evidence="3" key="4">
    <citation type="journal article" date="2015" name="G3 (Bethesda)">
        <title>Genome sequences of three phytopathogenic species of the Magnaporthaceae family of fungi.</title>
        <authorList>
            <person name="Okagaki L.H."/>
            <person name="Nunes C.C."/>
            <person name="Sailsbery J."/>
            <person name="Clay B."/>
            <person name="Brown D."/>
            <person name="John T."/>
            <person name="Oh Y."/>
            <person name="Young N."/>
            <person name="Fitzgerald M."/>
            <person name="Haas B.J."/>
            <person name="Zeng Q."/>
            <person name="Young S."/>
            <person name="Adiconis X."/>
            <person name="Fan L."/>
            <person name="Levin J.Z."/>
            <person name="Mitchell T.K."/>
            <person name="Okubara P.A."/>
            <person name="Farman M.L."/>
            <person name="Kohn L.M."/>
            <person name="Birren B."/>
            <person name="Ma L.-J."/>
            <person name="Dean R.A."/>
        </authorList>
    </citation>
    <scope>NUCLEOTIDE SEQUENCE</scope>
    <source>
        <strain evidence="3">R3-111a-1</strain>
    </source>
</reference>
<dbReference type="HOGENOM" id="CLU_1722472_0_0_1"/>
<reference evidence="2" key="2">
    <citation type="submission" date="2010-07" db="EMBL/GenBank/DDBJ databases">
        <authorList>
            <consortium name="The Broad Institute Genome Sequencing Platform"/>
            <consortium name="Broad Institute Genome Sequencing Center for Infectious Disease"/>
            <person name="Ma L.-J."/>
            <person name="Dead R."/>
            <person name="Young S."/>
            <person name="Zeng Q."/>
            <person name="Koehrsen M."/>
            <person name="Alvarado L."/>
            <person name="Berlin A."/>
            <person name="Chapman S.B."/>
            <person name="Chen Z."/>
            <person name="Freedman E."/>
            <person name="Gellesch M."/>
            <person name="Goldberg J."/>
            <person name="Griggs A."/>
            <person name="Gujja S."/>
            <person name="Heilman E.R."/>
            <person name="Heiman D."/>
            <person name="Hepburn T."/>
            <person name="Howarth C."/>
            <person name="Jen D."/>
            <person name="Larson L."/>
            <person name="Mehta T."/>
            <person name="Neiman D."/>
            <person name="Pearson M."/>
            <person name="Roberts A."/>
            <person name="Saif S."/>
            <person name="Shea T."/>
            <person name="Shenoy N."/>
            <person name="Sisk P."/>
            <person name="Stolte C."/>
            <person name="Sykes S."/>
            <person name="Walk T."/>
            <person name="White J."/>
            <person name="Yandava C."/>
            <person name="Haas B."/>
            <person name="Nusbaum C."/>
            <person name="Birren B."/>
        </authorList>
    </citation>
    <scope>NUCLEOTIDE SEQUENCE</scope>
    <source>
        <strain evidence="2">R3-111a-1</strain>
    </source>
</reference>
<reference evidence="4" key="1">
    <citation type="submission" date="2010-07" db="EMBL/GenBank/DDBJ databases">
        <title>The genome sequence of Gaeumannomyces graminis var. tritici strain R3-111a-1.</title>
        <authorList>
            <consortium name="The Broad Institute Genome Sequencing Platform"/>
            <person name="Ma L.-J."/>
            <person name="Dead R."/>
            <person name="Young S."/>
            <person name="Zeng Q."/>
            <person name="Koehrsen M."/>
            <person name="Alvarado L."/>
            <person name="Berlin A."/>
            <person name="Chapman S.B."/>
            <person name="Chen Z."/>
            <person name="Freedman E."/>
            <person name="Gellesch M."/>
            <person name="Goldberg J."/>
            <person name="Griggs A."/>
            <person name="Gujja S."/>
            <person name="Heilman E.R."/>
            <person name="Heiman D."/>
            <person name="Hepburn T."/>
            <person name="Howarth C."/>
            <person name="Jen D."/>
            <person name="Larson L."/>
            <person name="Mehta T."/>
            <person name="Neiman D."/>
            <person name="Pearson M."/>
            <person name="Roberts A."/>
            <person name="Saif S."/>
            <person name="Shea T."/>
            <person name="Shenoy N."/>
            <person name="Sisk P."/>
            <person name="Stolte C."/>
            <person name="Sykes S."/>
            <person name="Walk T."/>
            <person name="White J."/>
            <person name="Yandava C."/>
            <person name="Haas B."/>
            <person name="Nusbaum C."/>
            <person name="Birren B."/>
        </authorList>
    </citation>
    <scope>NUCLEOTIDE SEQUENCE [LARGE SCALE GENOMIC DNA]</scope>
    <source>
        <strain evidence="4">R3-111a-1</strain>
    </source>
</reference>
<reference evidence="3" key="5">
    <citation type="submission" date="2018-04" db="UniProtKB">
        <authorList>
            <consortium name="EnsemblFungi"/>
        </authorList>
    </citation>
    <scope>IDENTIFICATION</scope>
    <source>
        <strain evidence="3">R3-111a-1</strain>
    </source>
</reference>
<evidence type="ECO:0000313" key="4">
    <source>
        <dbReference type="Proteomes" id="UP000006039"/>
    </source>
</evidence>
<protein>
    <submittedName>
        <fullName evidence="2 3">Uncharacterized protein</fullName>
    </submittedName>
</protein>
<reference evidence="2" key="3">
    <citation type="submission" date="2010-09" db="EMBL/GenBank/DDBJ databases">
        <title>Annotation of Gaeumannomyces graminis var. tritici R3-111a-1.</title>
        <authorList>
            <consortium name="The Broad Institute Genome Sequencing Platform"/>
            <person name="Ma L.-J."/>
            <person name="Dead R."/>
            <person name="Young S.K."/>
            <person name="Zeng Q."/>
            <person name="Gargeya S."/>
            <person name="Fitzgerald M."/>
            <person name="Haas B."/>
            <person name="Abouelleil A."/>
            <person name="Alvarado L."/>
            <person name="Arachchi H.M."/>
            <person name="Berlin A."/>
            <person name="Brown A."/>
            <person name="Chapman S.B."/>
            <person name="Chen Z."/>
            <person name="Dunbar C."/>
            <person name="Freedman E."/>
            <person name="Gearin G."/>
            <person name="Gellesch M."/>
            <person name="Goldberg J."/>
            <person name="Griggs A."/>
            <person name="Gujja S."/>
            <person name="Heiman D."/>
            <person name="Howarth C."/>
            <person name="Larson L."/>
            <person name="Lui A."/>
            <person name="MacDonald P.J.P."/>
            <person name="Mehta T."/>
            <person name="Montmayeur A."/>
            <person name="Murphy C."/>
            <person name="Neiman D."/>
            <person name="Pearson M."/>
            <person name="Priest M."/>
            <person name="Roberts A."/>
            <person name="Saif S."/>
            <person name="Shea T."/>
            <person name="Shenoy N."/>
            <person name="Sisk P."/>
            <person name="Stolte C."/>
            <person name="Sykes S."/>
            <person name="Yandava C."/>
            <person name="Wortman J."/>
            <person name="Nusbaum C."/>
            <person name="Birren B."/>
        </authorList>
    </citation>
    <scope>NUCLEOTIDE SEQUENCE</scope>
    <source>
        <strain evidence="2">R3-111a-1</strain>
    </source>
</reference>
<dbReference type="EnsemblFungi" id="EJT81951">
    <property type="protein sequence ID" value="EJT81951"/>
    <property type="gene ID" value="GGTG_01925"/>
</dbReference>
<proteinExistence type="predicted"/>
<dbReference type="AlphaFoldDB" id="J3NKY4"/>
<dbReference type="EMBL" id="GL385395">
    <property type="protein sequence ID" value="EJT81951.1"/>
    <property type="molecule type" value="Genomic_DNA"/>
</dbReference>